<gene>
    <name evidence="2" type="ORF">PBY51_011408</name>
</gene>
<accession>A0AAN7XUK1</accession>
<comment type="caution">
    <text evidence="2">The sequence shown here is derived from an EMBL/GenBank/DDBJ whole genome shotgun (WGS) entry which is preliminary data.</text>
</comment>
<evidence type="ECO:0000256" key="1">
    <source>
        <dbReference type="SAM" id="MobiDB-lite"/>
    </source>
</evidence>
<feature type="compositionally biased region" description="Low complexity" evidence="1">
    <location>
        <begin position="24"/>
        <end position="34"/>
    </location>
</feature>
<reference evidence="2 3" key="1">
    <citation type="journal article" date="2023" name="Genes (Basel)">
        <title>Chromosome-Level Genome Assembly and Circadian Gene Repertoire of the Patagonia Blennie Eleginops maclovinus-The Closest Ancestral Proxy of Antarctic Cryonotothenioids.</title>
        <authorList>
            <person name="Cheng C.C."/>
            <person name="Rivera-Colon A.G."/>
            <person name="Minhas B.F."/>
            <person name="Wilson L."/>
            <person name="Rayamajhi N."/>
            <person name="Vargas-Chacoff L."/>
            <person name="Catchen J.M."/>
        </authorList>
    </citation>
    <scope>NUCLEOTIDE SEQUENCE [LARGE SCALE GENOMIC DNA]</scope>
    <source>
        <strain evidence="2">JMC-PN-2008</strain>
    </source>
</reference>
<protein>
    <submittedName>
        <fullName evidence="2">Uncharacterized protein</fullName>
    </submittedName>
</protein>
<name>A0AAN7XUK1_ELEMC</name>
<reference evidence="2 3" key="2">
    <citation type="journal article" date="2023" name="Mol. Biol. Evol.">
        <title>Genomics of Secondarily Temperate Adaptation in the Only Non-Antarctic Icefish.</title>
        <authorList>
            <person name="Rivera-Colon A.G."/>
            <person name="Rayamajhi N."/>
            <person name="Minhas B.F."/>
            <person name="Madrigal G."/>
            <person name="Bilyk K.T."/>
            <person name="Yoon V."/>
            <person name="Hune M."/>
            <person name="Gregory S."/>
            <person name="Cheng C.H.C."/>
            <person name="Catchen J.M."/>
        </authorList>
    </citation>
    <scope>NUCLEOTIDE SEQUENCE [LARGE SCALE GENOMIC DNA]</scope>
    <source>
        <strain evidence="2">JMC-PN-2008</strain>
    </source>
</reference>
<evidence type="ECO:0000313" key="3">
    <source>
        <dbReference type="Proteomes" id="UP001346869"/>
    </source>
</evidence>
<organism evidence="2 3">
    <name type="scientific">Eleginops maclovinus</name>
    <name type="common">Patagonian blennie</name>
    <name type="synonym">Eleginus maclovinus</name>
    <dbReference type="NCBI Taxonomy" id="56733"/>
    <lineage>
        <taxon>Eukaryota</taxon>
        <taxon>Metazoa</taxon>
        <taxon>Chordata</taxon>
        <taxon>Craniata</taxon>
        <taxon>Vertebrata</taxon>
        <taxon>Euteleostomi</taxon>
        <taxon>Actinopterygii</taxon>
        <taxon>Neopterygii</taxon>
        <taxon>Teleostei</taxon>
        <taxon>Neoteleostei</taxon>
        <taxon>Acanthomorphata</taxon>
        <taxon>Eupercaria</taxon>
        <taxon>Perciformes</taxon>
        <taxon>Notothenioidei</taxon>
        <taxon>Eleginopidae</taxon>
        <taxon>Eleginops</taxon>
    </lineage>
</organism>
<evidence type="ECO:0000313" key="2">
    <source>
        <dbReference type="EMBL" id="KAK5866869.1"/>
    </source>
</evidence>
<feature type="region of interest" description="Disordered" evidence="1">
    <location>
        <begin position="1"/>
        <end position="34"/>
    </location>
</feature>
<keyword evidence="3" id="KW-1185">Reference proteome</keyword>
<sequence length="75" mass="7726">MEAEQRPGSAPSGTIRRKCGPDPSSSSSTSSLSVSLMSALLKPGTGYGIRGSLPRSFYVSSCPQHTGPSDARLPS</sequence>
<dbReference type="AlphaFoldDB" id="A0AAN7XUK1"/>
<proteinExistence type="predicted"/>
<dbReference type="Proteomes" id="UP001346869">
    <property type="component" value="Unassembled WGS sequence"/>
</dbReference>
<dbReference type="EMBL" id="JAUZQC010000008">
    <property type="protein sequence ID" value="KAK5866869.1"/>
    <property type="molecule type" value="Genomic_DNA"/>
</dbReference>